<keyword evidence="2 9" id="KW-0436">Ligase</keyword>
<evidence type="ECO:0000313" key="11">
    <source>
        <dbReference type="Proteomes" id="UP000318478"/>
    </source>
</evidence>
<feature type="binding site" evidence="9">
    <location>
        <position position="16"/>
    </location>
    <ligand>
        <name>Mg(2+)</name>
        <dbReference type="ChEBI" id="CHEBI:18420"/>
    </ligand>
</feature>
<dbReference type="InterPro" id="IPR027417">
    <property type="entry name" value="P-loop_NTPase"/>
</dbReference>
<dbReference type="RefSeq" id="WP_146583905.1">
    <property type="nucleotide sequence ID" value="NZ_SJPO01000001.1"/>
</dbReference>
<dbReference type="Pfam" id="PF13500">
    <property type="entry name" value="AAA_26"/>
    <property type="match status" value="1"/>
</dbReference>
<evidence type="ECO:0000256" key="8">
    <source>
        <dbReference type="ARBA" id="ARBA00047386"/>
    </source>
</evidence>
<feature type="binding site" evidence="9">
    <location>
        <begin position="12"/>
        <end position="17"/>
    </location>
    <ligand>
        <name>ATP</name>
        <dbReference type="ChEBI" id="CHEBI:30616"/>
    </ligand>
</feature>
<evidence type="ECO:0000313" key="10">
    <source>
        <dbReference type="EMBL" id="TWT85655.1"/>
    </source>
</evidence>
<comment type="caution">
    <text evidence="9">Lacks conserved residue(s) required for the propagation of feature annotation.</text>
</comment>
<dbReference type="AlphaFoldDB" id="A0A5C5ZER9"/>
<keyword evidence="6 9" id="KW-0067">ATP-binding</keyword>
<protein>
    <recommendedName>
        <fullName evidence="9">ATP-dependent dethiobiotin synthetase BioD</fullName>
        <ecNumber evidence="9">6.3.3.3</ecNumber>
    </recommendedName>
    <alternativeName>
        <fullName evidence="9">DTB synthetase</fullName>
        <shortName evidence="9">DTBS</shortName>
    </alternativeName>
    <alternativeName>
        <fullName evidence="9">Dethiobiotin synthase</fullName>
    </alternativeName>
</protein>
<evidence type="ECO:0000256" key="9">
    <source>
        <dbReference type="HAMAP-Rule" id="MF_00336"/>
    </source>
</evidence>
<accession>A0A5C5ZER9</accession>
<name>A0A5C5ZER9_9BACT</name>
<keyword evidence="11" id="KW-1185">Reference proteome</keyword>
<feature type="binding site" evidence="9">
    <location>
        <position position="111"/>
    </location>
    <ligand>
        <name>Mg(2+)</name>
        <dbReference type="ChEBI" id="CHEBI:18420"/>
    </ligand>
</feature>
<dbReference type="HAMAP" id="MF_00336">
    <property type="entry name" value="BioD"/>
    <property type="match status" value="1"/>
</dbReference>
<comment type="subcellular location">
    <subcellularLocation>
        <location evidence="9">Cytoplasm</location>
    </subcellularLocation>
</comment>
<feature type="binding site" evidence="9">
    <location>
        <position position="41"/>
    </location>
    <ligand>
        <name>substrate</name>
    </ligand>
</feature>
<comment type="similarity">
    <text evidence="9">Belongs to the dethiobiotin synthetase family.</text>
</comment>
<comment type="catalytic activity">
    <reaction evidence="8">
        <text>(7R,8S)-8-amino-7-(carboxyamino)nonanoate + ATP = (4R,5S)-dethiobiotin + ADP + phosphate + H(+)</text>
        <dbReference type="Rhea" id="RHEA:63684"/>
        <dbReference type="ChEBI" id="CHEBI:15378"/>
        <dbReference type="ChEBI" id="CHEBI:30616"/>
        <dbReference type="ChEBI" id="CHEBI:43474"/>
        <dbReference type="ChEBI" id="CHEBI:149470"/>
        <dbReference type="ChEBI" id="CHEBI:149473"/>
        <dbReference type="ChEBI" id="CHEBI:456216"/>
    </reaction>
</comment>
<comment type="pathway">
    <text evidence="9">Cofactor biosynthesis; biotin biosynthesis; biotin from 7,8-diaminononanoate: step 1/2.</text>
</comment>
<dbReference type="EC" id="6.3.3.3" evidence="9"/>
<feature type="binding site" evidence="9">
    <location>
        <begin position="111"/>
        <end position="114"/>
    </location>
    <ligand>
        <name>ATP</name>
        <dbReference type="ChEBI" id="CHEBI:30616"/>
    </ligand>
</feature>
<dbReference type="GO" id="GO:0004141">
    <property type="term" value="F:dethiobiotin synthase activity"/>
    <property type="evidence" value="ECO:0007669"/>
    <property type="project" value="UniProtKB-UniRule"/>
</dbReference>
<dbReference type="GO" id="GO:0009102">
    <property type="term" value="P:biotin biosynthetic process"/>
    <property type="evidence" value="ECO:0007669"/>
    <property type="project" value="UniProtKB-UniRule"/>
</dbReference>
<evidence type="ECO:0000256" key="4">
    <source>
        <dbReference type="ARBA" id="ARBA00022741"/>
    </source>
</evidence>
<proteinExistence type="inferred from homology"/>
<dbReference type="GO" id="GO:0005524">
    <property type="term" value="F:ATP binding"/>
    <property type="evidence" value="ECO:0007669"/>
    <property type="project" value="UniProtKB-UniRule"/>
</dbReference>
<evidence type="ECO:0000256" key="2">
    <source>
        <dbReference type="ARBA" id="ARBA00022598"/>
    </source>
</evidence>
<evidence type="ECO:0000256" key="6">
    <source>
        <dbReference type="ARBA" id="ARBA00022840"/>
    </source>
</evidence>
<evidence type="ECO:0000256" key="3">
    <source>
        <dbReference type="ARBA" id="ARBA00022723"/>
    </source>
</evidence>
<reference evidence="10 11" key="1">
    <citation type="submission" date="2019-02" db="EMBL/GenBank/DDBJ databases">
        <title>Deep-cultivation of Planctomycetes and their phenomic and genomic characterization uncovers novel biology.</title>
        <authorList>
            <person name="Wiegand S."/>
            <person name="Jogler M."/>
            <person name="Boedeker C."/>
            <person name="Pinto D."/>
            <person name="Vollmers J."/>
            <person name="Rivas-Marin E."/>
            <person name="Kohn T."/>
            <person name="Peeters S.H."/>
            <person name="Heuer A."/>
            <person name="Rast P."/>
            <person name="Oberbeckmann S."/>
            <person name="Bunk B."/>
            <person name="Jeske O."/>
            <person name="Meyerdierks A."/>
            <person name="Storesund J.E."/>
            <person name="Kallscheuer N."/>
            <person name="Luecker S."/>
            <person name="Lage O.M."/>
            <person name="Pohl T."/>
            <person name="Merkel B.J."/>
            <person name="Hornburger P."/>
            <person name="Mueller R.-W."/>
            <person name="Bruemmer F."/>
            <person name="Labrenz M."/>
            <person name="Spormann A.M."/>
            <person name="Op Den Camp H."/>
            <person name="Overmann J."/>
            <person name="Amann R."/>
            <person name="Jetten M.S.M."/>
            <person name="Mascher T."/>
            <person name="Medema M.H."/>
            <person name="Devos D.P."/>
            <person name="Kaster A.-K."/>
            <person name="Ovreas L."/>
            <person name="Rohde M."/>
            <person name="Galperin M.Y."/>
            <person name="Jogler C."/>
        </authorList>
    </citation>
    <scope>NUCLEOTIDE SEQUENCE [LARGE SCALE GENOMIC DNA]</scope>
    <source>
        <strain evidence="10 11">Pla123a</strain>
    </source>
</reference>
<comment type="caution">
    <text evidence="10">The sequence shown here is derived from an EMBL/GenBank/DDBJ whole genome shotgun (WGS) entry which is preliminary data.</text>
</comment>
<dbReference type="Proteomes" id="UP000318478">
    <property type="component" value="Unassembled WGS sequence"/>
</dbReference>
<keyword evidence="1 9" id="KW-0963">Cytoplasm</keyword>
<dbReference type="PANTHER" id="PTHR43210:SF2">
    <property type="entry name" value="ATP-DEPENDENT DETHIOBIOTIN SYNTHETASE BIOD 2"/>
    <property type="match status" value="1"/>
</dbReference>
<keyword evidence="5 9" id="KW-0093">Biotin biosynthesis</keyword>
<dbReference type="EMBL" id="SJPO01000001">
    <property type="protein sequence ID" value="TWT85655.1"/>
    <property type="molecule type" value="Genomic_DNA"/>
</dbReference>
<feature type="binding site" evidence="9">
    <location>
        <position position="50"/>
    </location>
    <ligand>
        <name>ATP</name>
        <dbReference type="ChEBI" id="CHEBI:30616"/>
    </ligand>
</feature>
<dbReference type="NCBIfam" id="TIGR00347">
    <property type="entry name" value="bioD"/>
    <property type="match status" value="1"/>
</dbReference>
<gene>
    <name evidence="9 10" type="primary">bioD</name>
    <name evidence="10" type="ORF">Pla123a_04620</name>
</gene>
<dbReference type="Gene3D" id="3.40.50.300">
    <property type="entry name" value="P-loop containing nucleotide triphosphate hydrolases"/>
    <property type="match status" value="1"/>
</dbReference>
<feature type="active site" evidence="9">
    <location>
        <position position="37"/>
    </location>
</feature>
<feature type="binding site" evidence="9">
    <location>
        <position position="50"/>
    </location>
    <ligand>
        <name>Mg(2+)</name>
        <dbReference type="ChEBI" id="CHEBI:18420"/>
    </ligand>
</feature>
<comment type="subunit">
    <text evidence="9">Homodimer.</text>
</comment>
<dbReference type="InterPro" id="IPR004472">
    <property type="entry name" value="DTB_synth_BioD"/>
</dbReference>
<dbReference type="SUPFAM" id="SSF52540">
    <property type="entry name" value="P-loop containing nucleoside triphosphate hydrolases"/>
    <property type="match status" value="1"/>
</dbReference>
<dbReference type="OrthoDB" id="9802097at2"/>
<comment type="function">
    <text evidence="9">Catalyzes a mechanistically unusual reaction, the ATP-dependent insertion of CO2 between the N7 and N8 nitrogen atoms of 7,8-diaminopelargonic acid (DAPA, also called 7,8-diammoniononanoate) to form a ureido ring.</text>
</comment>
<sequence length="220" mass="22872">MKTLFITGVGTEIGKTYVAALIAKQLRESGVRVGVYKPVASGCENGRSEDAELLWEAAGRPQTPELVCPLRYTAAVAPHVAARAEGKSFTPDQLVAGADAWRPYCDVLLVEGAGGLLSPLSEGDFYNADLADALAAPMVVVAANRLGVIHDTLATLLAAESRCHCCRVAGVVLNSAGPEQDASVASNADELTARMTVPLLATAAWGGGLDRVVDWAGLLD</sequence>
<dbReference type="CDD" id="cd03109">
    <property type="entry name" value="DTBS"/>
    <property type="match status" value="1"/>
</dbReference>
<comment type="cofactor">
    <cofactor evidence="9">
        <name>Mg(2+)</name>
        <dbReference type="ChEBI" id="CHEBI:18420"/>
    </cofactor>
</comment>
<evidence type="ECO:0000256" key="7">
    <source>
        <dbReference type="ARBA" id="ARBA00022842"/>
    </source>
</evidence>
<keyword evidence="4 9" id="KW-0547">Nucleotide-binding</keyword>
<keyword evidence="7 9" id="KW-0460">Magnesium</keyword>
<dbReference type="GO" id="GO:0000287">
    <property type="term" value="F:magnesium ion binding"/>
    <property type="evidence" value="ECO:0007669"/>
    <property type="project" value="UniProtKB-UniRule"/>
</dbReference>
<dbReference type="UniPathway" id="UPA00078">
    <property type="reaction ID" value="UER00161"/>
</dbReference>
<dbReference type="PANTHER" id="PTHR43210">
    <property type="entry name" value="DETHIOBIOTIN SYNTHETASE"/>
    <property type="match status" value="1"/>
</dbReference>
<feature type="binding site" evidence="9">
    <location>
        <begin position="174"/>
        <end position="175"/>
    </location>
    <ligand>
        <name>ATP</name>
        <dbReference type="ChEBI" id="CHEBI:30616"/>
    </ligand>
</feature>
<dbReference type="GO" id="GO:0005829">
    <property type="term" value="C:cytosol"/>
    <property type="evidence" value="ECO:0007669"/>
    <property type="project" value="TreeGrafter"/>
</dbReference>
<comment type="catalytic activity">
    <reaction evidence="9">
        <text>(7R,8S)-7,8-diammoniononanoate + CO2 + ATP = (4R,5S)-dethiobiotin + ADP + phosphate + 3 H(+)</text>
        <dbReference type="Rhea" id="RHEA:15805"/>
        <dbReference type="ChEBI" id="CHEBI:15378"/>
        <dbReference type="ChEBI" id="CHEBI:16526"/>
        <dbReference type="ChEBI" id="CHEBI:30616"/>
        <dbReference type="ChEBI" id="CHEBI:43474"/>
        <dbReference type="ChEBI" id="CHEBI:149469"/>
        <dbReference type="ChEBI" id="CHEBI:149473"/>
        <dbReference type="ChEBI" id="CHEBI:456216"/>
        <dbReference type="EC" id="6.3.3.3"/>
    </reaction>
</comment>
<evidence type="ECO:0000256" key="5">
    <source>
        <dbReference type="ARBA" id="ARBA00022756"/>
    </source>
</evidence>
<keyword evidence="3 9" id="KW-0479">Metal-binding</keyword>
<dbReference type="PIRSF" id="PIRSF006755">
    <property type="entry name" value="DTB_synth"/>
    <property type="match status" value="1"/>
</dbReference>
<organism evidence="10 11">
    <name type="scientific">Posidoniimonas polymericola</name>
    <dbReference type="NCBI Taxonomy" id="2528002"/>
    <lineage>
        <taxon>Bacteria</taxon>
        <taxon>Pseudomonadati</taxon>
        <taxon>Planctomycetota</taxon>
        <taxon>Planctomycetia</taxon>
        <taxon>Pirellulales</taxon>
        <taxon>Lacipirellulaceae</taxon>
        <taxon>Posidoniimonas</taxon>
    </lineage>
</organism>
<evidence type="ECO:0000256" key="1">
    <source>
        <dbReference type="ARBA" id="ARBA00022490"/>
    </source>
</evidence>